<evidence type="ECO:0000256" key="4">
    <source>
        <dbReference type="ARBA" id="ARBA00023034"/>
    </source>
</evidence>
<name>A0A834CRX5_JUGRE</name>
<keyword evidence="3 7" id="KW-1133">Transmembrane helix</keyword>
<evidence type="ECO:0000256" key="3">
    <source>
        <dbReference type="ARBA" id="ARBA00022989"/>
    </source>
</evidence>
<dbReference type="Proteomes" id="UP000619265">
    <property type="component" value="Unassembled WGS sequence"/>
</dbReference>
<protein>
    <recommendedName>
        <fullName evidence="10">Golgin candidate 2-like</fullName>
    </recommendedName>
</protein>
<evidence type="ECO:0000256" key="7">
    <source>
        <dbReference type="SAM" id="Phobius"/>
    </source>
</evidence>
<evidence type="ECO:0000313" key="9">
    <source>
        <dbReference type="Proteomes" id="UP000619265"/>
    </source>
</evidence>
<sequence>MEDPTEVEIELERRLGQLTDHLIQKQAQVEALSSEKATLLFRIEAVSRLLDENKSSTSSRDLESGMWALSESKLGPMFHDRIRSGRKHLGSLLQQLDAIFLAGEVFLRRNSRAKVWSLVYLVFLHFWVIYILMSHSQESNGPRSGAIISLENINSTAGI</sequence>
<dbReference type="PANTHER" id="PTHR13815">
    <property type="entry name" value="GOLGIN-84"/>
    <property type="match status" value="1"/>
</dbReference>
<reference evidence="8" key="2">
    <citation type="submission" date="2020-03" db="EMBL/GenBank/DDBJ databases">
        <title>Walnut 2.0.</title>
        <authorList>
            <person name="Marrano A."/>
            <person name="Britton M."/>
            <person name="Zimin A.V."/>
            <person name="Zaini P.A."/>
            <person name="Workman R."/>
            <person name="Puiu D."/>
            <person name="Bianco L."/>
            <person name="Allen B.J."/>
            <person name="Troggio M."/>
            <person name="Leslie C.A."/>
            <person name="Timp W."/>
            <person name="Dendekar A."/>
            <person name="Salzberg S.L."/>
            <person name="Neale D.B."/>
        </authorList>
    </citation>
    <scope>NUCLEOTIDE SEQUENCE</scope>
    <source>
        <tissue evidence="8">Leaves</tissue>
    </source>
</reference>
<accession>A0A834CRX5</accession>
<dbReference type="AlphaFoldDB" id="A0A834CRX5"/>
<evidence type="ECO:0000256" key="6">
    <source>
        <dbReference type="ARBA" id="ARBA00023136"/>
    </source>
</evidence>
<keyword evidence="2 7" id="KW-0812">Transmembrane</keyword>
<dbReference type="Pfam" id="PF09787">
    <property type="entry name" value="Golgin_A5"/>
    <property type="match status" value="1"/>
</dbReference>
<evidence type="ECO:0000313" key="8">
    <source>
        <dbReference type="EMBL" id="KAF5469134.1"/>
    </source>
</evidence>
<evidence type="ECO:0008006" key="10">
    <source>
        <dbReference type="Google" id="ProtNLM"/>
    </source>
</evidence>
<dbReference type="EMBL" id="LIHL02000006">
    <property type="protein sequence ID" value="KAF5469134.1"/>
    <property type="molecule type" value="Genomic_DNA"/>
</dbReference>
<dbReference type="GO" id="GO:0007030">
    <property type="term" value="P:Golgi organization"/>
    <property type="evidence" value="ECO:0007669"/>
    <property type="project" value="InterPro"/>
</dbReference>
<keyword evidence="4" id="KW-0333">Golgi apparatus</keyword>
<feature type="transmembrane region" description="Helical" evidence="7">
    <location>
        <begin position="115"/>
        <end position="133"/>
    </location>
</feature>
<gene>
    <name evidence="8" type="ORF">F2P56_013229</name>
</gene>
<comment type="subcellular location">
    <subcellularLocation>
        <location evidence="1">Golgi apparatus membrane</location>
    </subcellularLocation>
</comment>
<evidence type="ECO:0000256" key="1">
    <source>
        <dbReference type="ARBA" id="ARBA00004394"/>
    </source>
</evidence>
<comment type="caution">
    <text evidence="8">The sequence shown here is derived from an EMBL/GenBank/DDBJ whole genome shotgun (WGS) entry which is preliminary data.</text>
</comment>
<dbReference type="PANTHER" id="PTHR13815:SF5">
    <property type="entry name" value="GOLGIN CANDIDATE 2"/>
    <property type="match status" value="1"/>
</dbReference>
<evidence type="ECO:0000256" key="5">
    <source>
        <dbReference type="ARBA" id="ARBA00023054"/>
    </source>
</evidence>
<evidence type="ECO:0000256" key="2">
    <source>
        <dbReference type="ARBA" id="ARBA00022692"/>
    </source>
</evidence>
<keyword evidence="5" id="KW-0175">Coiled coil</keyword>
<reference evidence="8" key="1">
    <citation type="submission" date="2015-10" db="EMBL/GenBank/DDBJ databases">
        <authorList>
            <person name="Martinez-Garcia P.J."/>
            <person name="Crepeau M.W."/>
            <person name="Puiu D."/>
            <person name="Gonzalez-Ibeas D."/>
            <person name="Whalen J."/>
            <person name="Stevens K."/>
            <person name="Paul R."/>
            <person name="Butterfield T."/>
            <person name="Britton M."/>
            <person name="Reagan R."/>
            <person name="Chakraborty S."/>
            <person name="Walawage S.L."/>
            <person name="Vasquez-Gross H.A."/>
            <person name="Cardeno C."/>
            <person name="Famula R."/>
            <person name="Pratt K."/>
            <person name="Kuruganti S."/>
            <person name="Aradhya M.K."/>
            <person name="Leslie C.A."/>
            <person name="Dandekar A.M."/>
            <person name="Salzberg S.L."/>
            <person name="Wegrzyn J.L."/>
            <person name="Langley C.H."/>
            <person name="Neale D.B."/>
        </authorList>
    </citation>
    <scope>NUCLEOTIDE SEQUENCE</scope>
    <source>
        <tissue evidence="8">Leaves</tissue>
    </source>
</reference>
<dbReference type="GO" id="GO:0000139">
    <property type="term" value="C:Golgi membrane"/>
    <property type="evidence" value="ECO:0007669"/>
    <property type="project" value="UniProtKB-SubCell"/>
</dbReference>
<keyword evidence="6 7" id="KW-0472">Membrane</keyword>
<dbReference type="Gramene" id="Jr06_15380_p1">
    <property type="protein sequence ID" value="cds.Jr06_15380_p1"/>
    <property type="gene ID" value="Jr06_15380"/>
</dbReference>
<proteinExistence type="predicted"/>
<dbReference type="InterPro" id="IPR019177">
    <property type="entry name" value="Golgin_subfamily_A_member_5"/>
</dbReference>
<organism evidence="8 9">
    <name type="scientific">Juglans regia</name>
    <name type="common">English walnut</name>
    <dbReference type="NCBI Taxonomy" id="51240"/>
    <lineage>
        <taxon>Eukaryota</taxon>
        <taxon>Viridiplantae</taxon>
        <taxon>Streptophyta</taxon>
        <taxon>Embryophyta</taxon>
        <taxon>Tracheophyta</taxon>
        <taxon>Spermatophyta</taxon>
        <taxon>Magnoliopsida</taxon>
        <taxon>eudicotyledons</taxon>
        <taxon>Gunneridae</taxon>
        <taxon>Pentapetalae</taxon>
        <taxon>rosids</taxon>
        <taxon>fabids</taxon>
        <taxon>Fagales</taxon>
        <taxon>Juglandaceae</taxon>
        <taxon>Juglans</taxon>
    </lineage>
</organism>